<accession>A0A8J4PN51</accession>
<evidence type="ECO:0008006" key="3">
    <source>
        <dbReference type="Google" id="ProtNLM"/>
    </source>
</evidence>
<dbReference type="Proteomes" id="UP000695562">
    <property type="component" value="Unassembled WGS sequence"/>
</dbReference>
<gene>
    <name evidence="1" type="ORF">CYY_009244</name>
</gene>
<proteinExistence type="predicted"/>
<feature type="non-terminal residue" evidence="1">
    <location>
        <position position="1"/>
    </location>
</feature>
<evidence type="ECO:0000313" key="2">
    <source>
        <dbReference type="Proteomes" id="UP000695562"/>
    </source>
</evidence>
<dbReference type="InterPro" id="IPR036770">
    <property type="entry name" value="Ankyrin_rpt-contain_sf"/>
</dbReference>
<keyword evidence="2" id="KW-1185">Reference proteome</keyword>
<name>A0A8J4PN51_9MYCE</name>
<dbReference type="EMBL" id="AJWJ01000662">
    <property type="protein sequence ID" value="KAF2069441.1"/>
    <property type="molecule type" value="Genomic_DNA"/>
</dbReference>
<dbReference type="SUPFAM" id="SSF48403">
    <property type="entry name" value="Ankyrin repeat"/>
    <property type="match status" value="1"/>
</dbReference>
<sequence>ILQHVIEIAQNEQSIDIPVSVLIQAITHAHLNCAEYLLDTIYTPTTNIDGLSGTLLKLGKTGHLDLVKYLYTHPLLSTIKQRFTNTLSSAKEYGYLDIVHYLNDELYTKRYQ</sequence>
<reference evidence="1" key="1">
    <citation type="submission" date="2020-01" db="EMBL/GenBank/DDBJ databases">
        <title>Development of genomics and gene disruption for Polysphondylium violaceum indicates a role for the polyketide synthase stlB in stalk morphogenesis.</title>
        <authorList>
            <person name="Narita B."/>
            <person name="Kawabe Y."/>
            <person name="Kin K."/>
            <person name="Saito T."/>
            <person name="Gibbs R."/>
            <person name="Kuspa A."/>
            <person name="Muzny D."/>
            <person name="Queller D."/>
            <person name="Richards S."/>
            <person name="Strassman J."/>
            <person name="Sucgang R."/>
            <person name="Worley K."/>
            <person name="Schaap P."/>
        </authorList>
    </citation>
    <scope>NUCLEOTIDE SEQUENCE</scope>
    <source>
        <strain evidence="1">QSvi11</strain>
    </source>
</reference>
<evidence type="ECO:0000313" key="1">
    <source>
        <dbReference type="EMBL" id="KAF2069441.1"/>
    </source>
</evidence>
<comment type="caution">
    <text evidence="1">The sequence shown here is derived from an EMBL/GenBank/DDBJ whole genome shotgun (WGS) entry which is preliminary data.</text>
</comment>
<dbReference type="AlphaFoldDB" id="A0A8J4PN51"/>
<protein>
    <recommendedName>
        <fullName evidence="3">Ankyrin repeat-containing protein</fullName>
    </recommendedName>
</protein>
<organism evidence="1 2">
    <name type="scientific">Polysphondylium violaceum</name>
    <dbReference type="NCBI Taxonomy" id="133409"/>
    <lineage>
        <taxon>Eukaryota</taxon>
        <taxon>Amoebozoa</taxon>
        <taxon>Evosea</taxon>
        <taxon>Eumycetozoa</taxon>
        <taxon>Dictyostelia</taxon>
        <taxon>Dictyosteliales</taxon>
        <taxon>Dictyosteliaceae</taxon>
        <taxon>Polysphondylium</taxon>
    </lineage>
</organism>